<evidence type="ECO:0000313" key="2">
    <source>
        <dbReference type="EMBL" id="MEM0542303.1"/>
    </source>
</evidence>
<evidence type="ECO:0000256" key="1">
    <source>
        <dbReference type="SAM" id="Phobius"/>
    </source>
</evidence>
<keyword evidence="3" id="KW-1185">Reference proteome</keyword>
<proteinExistence type="predicted"/>
<dbReference type="Gene3D" id="3.30.2310.20">
    <property type="entry name" value="RelE-like"/>
    <property type="match status" value="1"/>
</dbReference>
<dbReference type="InterPro" id="IPR035093">
    <property type="entry name" value="RelE/ParE_toxin_dom_sf"/>
</dbReference>
<evidence type="ECO:0000313" key="3">
    <source>
        <dbReference type="Proteomes" id="UP001460072"/>
    </source>
</evidence>
<organism evidence="2 3">
    <name type="scientific">Flavobacterium aureirubrum</name>
    <dbReference type="NCBI Taxonomy" id="3133147"/>
    <lineage>
        <taxon>Bacteria</taxon>
        <taxon>Pseudomonadati</taxon>
        <taxon>Bacteroidota</taxon>
        <taxon>Flavobacteriia</taxon>
        <taxon>Flavobacteriales</taxon>
        <taxon>Flavobacteriaceae</taxon>
        <taxon>Flavobacterium</taxon>
    </lineage>
</organism>
<sequence>MDRVHKNSLHYQIKRKPYREVFIKHFPYLIIYEIETSNIIVYAIFNTSLNPKKKPK</sequence>
<accession>A0ABU9N6W1</accession>
<evidence type="ECO:0008006" key="4">
    <source>
        <dbReference type="Google" id="ProtNLM"/>
    </source>
</evidence>
<reference evidence="2 3" key="1">
    <citation type="submission" date="2024-03" db="EMBL/GenBank/DDBJ databases">
        <title>Two novel species of the genus Flavobacterium exhibiting potentially degradation of complex polysaccharides.</title>
        <authorList>
            <person name="Lian X."/>
        </authorList>
    </citation>
    <scope>NUCLEOTIDE SEQUENCE [LARGE SCALE GENOMIC DNA]</scope>
    <source>
        <strain evidence="3">j3</strain>
    </source>
</reference>
<keyword evidence="1" id="KW-0812">Transmembrane</keyword>
<comment type="caution">
    <text evidence="2">The sequence shown here is derived from an EMBL/GenBank/DDBJ whole genome shotgun (WGS) entry which is preliminary data.</text>
</comment>
<dbReference type="EMBL" id="JBCGDO010000006">
    <property type="protein sequence ID" value="MEM0542303.1"/>
    <property type="molecule type" value="Genomic_DNA"/>
</dbReference>
<dbReference type="Proteomes" id="UP001460072">
    <property type="component" value="Unassembled WGS sequence"/>
</dbReference>
<gene>
    <name evidence="2" type="ORF">WFZ85_06720</name>
</gene>
<keyword evidence="1" id="KW-1133">Transmembrane helix</keyword>
<name>A0ABU9N6W1_9FLAO</name>
<feature type="transmembrane region" description="Helical" evidence="1">
    <location>
        <begin position="21"/>
        <end position="45"/>
    </location>
</feature>
<protein>
    <recommendedName>
        <fullName evidence="4">ParE toxin of type II toxin-antitoxin system, parDE</fullName>
    </recommendedName>
</protein>
<keyword evidence="1" id="KW-0472">Membrane</keyword>
<dbReference type="RefSeq" id="WP_342695555.1">
    <property type="nucleotide sequence ID" value="NZ_JBCGDO010000006.1"/>
</dbReference>